<dbReference type="InterPro" id="IPR027417">
    <property type="entry name" value="P-loop_NTPase"/>
</dbReference>
<evidence type="ECO:0000256" key="1">
    <source>
        <dbReference type="ARBA" id="ARBA00008675"/>
    </source>
</evidence>
<keyword evidence="15" id="KW-0378">Hydrolase</keyword>
<organism evidence="15 16">
    <name type="scientific">Agrococcus carbonis</name>
    <dbReference type="NCBI Taxonomy" id="684552"/>
    <lineage>
        <taxon>Bacteria</taxon>
        <taxon>Bacillati</taxon>
        <taxon>Actinomycetota</taxon>
        <taxon>Actinomycetes</taxon>
        <taxon>Micrococcales</taxon>
        <taxon>Microbacteriaceae</taxon>
        <taxon>Agrococcus</taxon>
    </lineage>
</organism>
<keyword evidence="4 10" id="KW-0067">ATP-binding</keyword>
<dbReference type="GO" id="GO:0005737">
    <property type="term" value="C:cytoplasm"/>
    <property type="evidence" value="ECO:0007669"/>
    <property type="project" value="TreeGrafter"/>
</dbReference>
<evidence type="ECO:0000259" key="14">
    <source>
        <dbReference type="PROSITE" id="PS51903"/>
    </source>
</evidence>
<dbReference type="PANTHER" id="PTHR11638:SF18">
    <property type="entry name" value="HEAT SHOCK PROTEIN 104"/>
    <property type="match status" value="1"/>
</dbReference>
<evidence type="ECO:0000256" key="10">
    <source>
        <dbReference type="RuleBase" id="RU004432"/>
    </source>
</evidence>
<dbReference type="Pfam" id="PF00004">
    <property type="entry name" value="AAA"/>
    <property type="match status" value="1"/>
</dbReference>
<accession>A0A1H1NX49</accession>
<evidence type="ECO:0000256" key="12">
    <source>
        <dbReference type="SAM" id="MobiDB-lite"/>
    </source>
</evidence>
<dbReference type="GO" id="GO:0005524">
    <property type="term" value="F:ATP binding"/>
    <property type="evidence" value="ECO:0007669"/>
    <property type="project" value="UniProtKB-KW"/>
</dbReference>
<protein>
    <submittedName>
        <fullName evidence="15">ATP-dependent Clp protease ATP-binding subunit ClpC</fullName>
    </submittedName>
</protein>
<dbReference type="Proteomes" id="UP000199649">
    <property type="component" value="Chromosome I"/>
</dbReference>
<dbReference type="InterPro" id="IPR041546">
    <property type="entry name" value="ClpA/ClpB_AAA_lid"/>
</dbReference>
<dbReference type="PROSITE" id="PS00871">
    <property type="entry name" value="CLPAB_2"/>
    <property type="match status" value="1"/>
</dbReference>
<evidence type="ECO:0000256" key="6">
    <source>
        <dbReference type="ARBA" id="ARBA00023054"/>
    </source>
</evidence>
<dbReference type="CDD" id="cd00009">
    <property type="entry name" value="AAA"/>
    <property type="match status" value="1"/>
</dbReference>
<evidence type="ECO:0000256" key="7">
    <source>
        <dbReference type="ARBA" id="ARBA00023186"/>
    </source>
</evidence>
<dbReference type="Pfam" id="PF02861">
    <property type="entry name" value="Clp_N"/>
    <property type="match status" value="1"/>
</dbReference>
<evidence type="ECO:0000313" key="15">
    <source>
        <dbReference type="EMBL" id="SDS03370.1"/>
    </source>
</evidence>
<dbReference type="InterPro" id="IPR028299">
    <property type="entry name" value="ClpA/B_CS2"/>
</dbReference>
<dbReference type="GO" id="GO:0008233">
    <property type="term" value="F:peptidase activity"/>
    <property type="evidence" value="ECO:0007669"/>
    <property type="project" value="UniProtKB-KW"/>
</dbReference>
<keyword evidence="2 9" id="KW-0677">Repeat</keyword>
<gene>
    <name evidence="15" type="ORF">SAMN04489719_1385</name>
</gene>
<dbReference type="EMBL" id="LT629734">
    <property type="protein sequence ID" value="SDS03370.1"/>
    <property type="molecule type" value="Genomic_DNA"/>
</dbReference>
<evidence type="ECO:0000256" key="11">
    <source>
        <dbReference type="SAM" id="Coils"/>
    </source>
</evidence>
<evidence type="ECO:0000256" key="4">
    <source>
        <dbReference type="ARBA" id="ARBA00022840"/>
    </source>
</evidence>
<evidence type="ECO:0000256" key="2">
    <source>
        <dbReference type="ARBA" id="ARBA00022737"/>
    </source>
</evidence>
<sequence>MAAIYGPVGDGSFDDLIARLMQQGGRTPAARSIDLSRLISRRTGSVMASALEYARAHKHPEVDALHLLHALLELPEFSAGLQAAGADVDALRTTIADRLPADGEAEVQGPPSLTASAQRALRDAYQLARANGSSYIEPQHLFFAFLFAADTAAGAVLQEAGITQESLQRAQLEAQRQAIEAQHGRQPGKAVDPSSSTPTLDEFGIDLTARAREGELDPVIGRADEIEQTIEILSRRTKNNPVLIGEAGVGKTAIVEGLAQAIVAGDVPKSLTGKRVVGLDLTAMVAGTRYRGDFEERITKAMDEIAAHKDELIVFIDELHTILGAGGGGEGGMDAANILKPRLARGDLHMVGATTLNEFRRIEKDAALTRRFQPVLVAEPSVEDAVRILDGLRPAYEQHHRVTYTPEAIRAAVELSHRYISDRFLPDKAIDLIDQAGARLRLRLGAKVDVDALTKEREHLEEQKRQAVEAEEFEEATRIRDRIATIQATIDSGSGEDGVVDEEEIAEVVSRATGIPASRLTEGDRQRLAVLEEELHERVIGQEDAVGAVAKAVRRSRSGLGDASRPIGSFLFLGPTGVGKTELAKALAESLFGSEGALVRFDMSEFGERHTVARLIGAPPGYVGYDEAGQLTERVRRQPYSVVLLDEIEKAHPDVFNLLLQVLEDGRLTDGQGRTVDFRNTVVIMTSNLGGEVLSSRSGPIGFQAAGDAADDVRAKVMGKLREQMRPELINRIDEIVLFQRLEPEQLRQIVTLLLDRVRDRLTAQDVRLEVTDAAVTWLAEHGYEPEYGARPLRRLIQREVEDAVADLIVGGLDSGAVRVDVEGDELQVAAVDEAPTPAM</sequence>
<comment type="similarity">
    <text evidence="1 10">Belongs to the ClpA/ClpB family.</text>
</comment>
<dbReference type="SUPFAM" id="SSF81923">
    <property type="entry name" value="Double Clp-N motif"/>
    <property type="match status" value="1"/>
</dbReference>
<dbReference type="PANTHER" id="PTHR11638">
    <property type="entry name" value="ATP-DEPENDENT CLP PROTEASE"/>
    <property type="match status" value="1"/>
</dbReference>
<dbReference type="InterPro" id="IPR001943">
    <property type="entry name" value="UVR_dom"/>
</dbReference>
<dbReference type="RefSeq" id="WP_092666330.1">
    <property type="nucleotide sequence ID" value="NZ_LT629734.1"/>
</dbReference>
<dbReference type="PROSITE" id="PS51903">
    <property type="entry name" value="CLP_R"/>
    <property type="match status" value="1"/>
</dbReference>
<dbReference type="GO" id="GO:0016887">
    <property type="term" value="F:ATP hydrolysis activity"/>
    <property type="evidence" value="ECO:0007669"/>
    <property type="project" value="InterPro"/>
</dbReference>
<dbReference type="Gene3D" id="1.10.8.60">
    <property type="match status" value="1"/>
</dbReference>
<evidence type="ECO:0000259" key="13">
    <source>
        <dbReference type="PROSITE" id="PS50151"/>
    </source>
</evidence>
<dbReference type="FunFam" id="3.40.50.300:FF:000025">
    <property type="entry name" value="ATP-dependent Clp protease subunit"/>
    <property type="match status" value="1"/>
</dbReference>
<evidence type="ECO:0000256" key="9">
    <source>
        <dbReference type="PROSITE-ProRule" id="PRU01251"/>
    </source>
</evidence>
<dbReference type="InterPro" id="IPR019489">
    <property type="entry name" value="Clp_ATPase_C"/>
</dbReference>
<keyword evidence="15" id="KW-0645">Protease</keyword>
<dbReference type="Pfam" id="PF10431">
    <property type="entry name" value="ClpB_D2-small"/>
    <property type="match status" value="1"/>
</dbReference>
<dbReference type="Pfam" id="PF07724">
    <property type="entry name" value="AAA_2"/>
    <property type="match status" value="1"/>
</dbReference>
<dbReference type="InterPro" id="IPR004176">
    <property type="entry name" value="Clp_R_N"/>
</dbReference>
<feature type="domain" description="UVR" evidence="13">
    <location>
        <begin position="454"/>
        <end position="489"/>
    </location>
</feature>
<dbReference type="InterPro" id="IPR001270">
    <property type="entry name" value="ClpA/B"/>
</dbReference>
<dbReference type="OrthoDB" id="9803641at2"/>
<feature type="coiled-coil region" evidence="11">
    <location>
        <begin position="443"/>
        <end position="470"/>
    </location>
</feature>
<evidence type="ECO:0000256" key="3">
    <source>
        <dbReference type="ARBA" id="ARBA00022741"/>
    </source>
</evidence>
<dbReference type="InterPro" id="IPR003593">
    <property type="entry name" value="AAA+_ATPase"/>
</dbReference>
<dbReference type="Pfam" id="PF17871">
    <property type="entry name" value="AAA_lid_9"/>
    <property type="match status" value="1"/>
</dbReference>
<dbReference type="GO" id="GO:0034605">
    <property type="term" value="P:cellular response to heat"/>
    <property type="evidence" value="ECO:0007669"/>
    <property type="project" value="TreeGrafter"/>
</dbReference>
<evidence type="ECO:0000313" key="16">
    <source>
        <dbReference type="Proteomes" id="UP000199649"/>
    </source>
</evidence>
<keyword evidence="5" id="KW-0346">Stress response</keyword>
<dbReference type="PROSITE" id="PS50151">
    <property type="entry name" value="UVR"/>
    <property type="match status" value="1"/>
</dbReference>
<keyword evidence="6 11" id="KW-0175">Coiled coil</keyword>
<evidence type="ECO:0000256" key="8">
    <source>
        <dbReference type="ARBA" id="ARBA00026057"/>
    </source>
</evidence>
<dbReference type="SUPFAM" id="SSF52540">
    <property type="entry name" value="P-loop containing nucleoside triphosphate hydrolases"/>
    <property type="match status" value="2"/>
</dbReference>
<dbReference type="AlphaFoldDB" id="A0A1H1NX49"/>
<keyword evidence="3 10" id="KW-0547">Nucleotide-binding</keyword>
<dbReference type="STRING" id="684552.SAMN04489719_1385"/>
<name>A0A1H1NX49_9MICO</name>
<dbReference type="InterPro" id="IPR018368">
    <property type="entry name" value="ClpA/B_CS1"/>
</dbReference>
<proteinExistence type="inferred from homology"/>
<feature type="domain" description="Clp R" evidence="14">
    <location>
        <begin position="35"/>
        <end position="178"/>
    </location>
</feature>
<dbReference type="SMART" id="SM00382">
    <property type="entry name" value="AAA"/>
    <property type="match status" value="2"/>
</dbReference>
<dbReference type="CDD" id="cd19499">
    <property type="entry name" value="RecA-like_ClpB_Hsp104-like"/>
    <property type="match status" value="1"/>
</dbReference>
<reference evidence="16" key="1">
    <citation type="submission" date="2016-10" db="EMBL/GenBank/DDBJ databases">
        <authorList>
            <person name="Varghese N."/>
            <person name="Submissions S."/>
        </authorList>
    </citation>
    <scope>NUCLEOTIDE SEQUENCE [LARGE SCALE GENOMIC DNA]</scope>
    <source>
        <strain evidence="16">DSM 22965</strain>
    </source>
</reference>
<evidence type="ECO:0000256" key="5">
    <source>
        <dbReference type="ARBA" id="ARBA00023016"/>
    </source>
</evidence>
<dbReference type="GO" id="GO:0006508">
    <property type="term" value="P:proteolysis"/>
    <property type="evidence" value="ECO:0007669"/>
    <property type="project" value="UniProtKB-KW"/>
</dbReference>
<keyword evidence="7 10" id="KW-0143">Chaperone</keyword>
<dbReference type="SMART" id="SM01086">
    <property type="entry name" value="ClpB_D2-small"/>
    <property type="match status" value="1"/>
</dbReference>
<feature type="region of interest" description="Disordered" evidence="12">
    <location>
        <begin position="178"/>
        <end position="201"/>
    </location>
</feature>
<dbReference type="Gene3D" id="3.40.50.300">
    <property type="entry name" value="P-loop containing nucleotide triphosphate hydrolases"/>
    <property type="match status" value="3"/>
</dbReference>
<dbReference type="FunFam" id="3.40.50.300:FF:000010">
    <property type="entry name" value="Chaperone clpB 1, putative"/>
    <property type="match status" value="1"/>
</dbReference>
<keyword evidence="16" id="KW-1185">Reference proteome</keyword>
<dbReference type="InterPro" id="IPR003959">
    <property type="entry name" value="ATPase_AAA_core"/>
</dbReference>
<dbReference type="Gene3D" id="1.10.1780.10">
    <property type="entry name" value="Clp, N-terminal domain"/>
    <property type="match status" value="1"/>
</dbReference>
<dbReference type="InterPro" id="IPR036628">
    <property type="entry name" value="Clp_N_dom_sf"/>
</dbReference>
<comment type="subunit">
    <text evidence="8">Homohexamer. The oligomerization is ATP-dependent.</text>
</comment>
<dbReference type="PROSITE" id="PS00870">
    <property type="entry name" value="CLPAB_1"/>
    <property type="match status" value="1"/>
</dbReference>
<dbReference type="PRINTS" id="PR00300">
    <property type="entry name" value="CLPPROTEASEA"/>
</dbReference>
<dbReference type="InterPro" id="IPR050130">
    <property type="entry name" value="ClpA_ClpB"/>
</dbReference>